<dbReference type="AlphaFoldDB" id="A0A9P6Y4C0"/>
<comment type="caution">
    <text evidence="1">The sequence shown here is derived from an EMBL/GenBank/DDBJ whole genome shotgun (WGS) entry which is preliminary data.</text>
</comment>
<reference evidence="1" key="1">
    <citation type="journal article" date="2020" name="Microb. Genom.">
        <title>Genetic diversity of clinical and environmental Mucorales isolates obtained from an investigation of mucormycosis cases among solid organ transplant recipients.</title>
        <authorList>
            <person name="Nguyen M.H."/>
            <person name="Kaul D."/>
            <person name="Muto C."/>
            <person name="Cheng S.J."/>
            <person name="Richter R.A."/>
            <person name="Bruno V.M."/>
            <person name="Liu G."/>
            <person name="Beyhan S."/>
            <person name="Sundermann A.J."/>
            <person name="Mounaud S."/>
            <person name="Pasculle A.W."/>
            <person name="Nierman W.C."/>
            <person name="Driscoll E."/>
            <person name="Cumbie R."/>
            <person name="Clancy C.J."/>
            <person name="Dupont C.L."/>
        </authorList>
    </citation>
    <scope>NUCLEOTIDE SEQUENCE</scope>
    <source>
        <strain evidence="1">GL16</strain>
    </source>
</reference>
<dbReference type="OrthoDB" id="2216857at2759"/>
<evidence type="ECO:0000313" key="2">
    <source>
        <dbReference type="Proteomes" id="UP000717996"/>
    </source>
</evidence>
<evidence type="ECO:0000313" key="1">
    <source>
        <dbReference type="EMBL" id="KAG1538717.1"/>
    </source>
</evidence>
<dbReference type="EMBL" id="JAANIT010001791">
    <property type="protein sequence ID" value="KAG1538717.1"/>
    <property type="molecule type" value="Genomic_DNA"/>
</dbReference>
<organism evidence="1 2">
    <name type="scientific">Rhizopus oryzae</name>
    <name type="common">Mucormycosis agent</name>
    <name type="synonym">Rhizopus arrhizus var. delemar</name>
    <dbReference type="NCBI Taxonomy" id="64495"/>
    <lineage>
        <taxon>Eukaryota</taxon>
        <taxon>Fungi</taxon>
        <taxon>Fungi incertae sedis</taxon>
        <taxon>Mucoromycota</taxon>
        <taxon>Mucoromycotina</taxon>
        <taxon>Mucoromycetes</taxon>
        <taxon>Mucorales</taxon>
        <taxon>Mucorineae</taxon>
        <taxon>Rhizopodaceae</taxon>
        <taxon>Rhizopus</taxon>
    </lineage>
</organism>
<gene>
    <name evidence="1" type="ORF">G6F51_009592</name>
</gene>
<sequence>MSWSEKQVECQVTAGLEPNDYQSAACEFKFADGHGVNMKTNDEELFIGSNSGINKESVSHTLEDTIKIIVESSNALNCIVKNNKMHPLAQSTKKKFTESS</sequence>
<protein>
    <submittedName>
        <fullName evidence="1">Uncharacterized protein</fullName>
    </submittedName>
</protein>
<name>A0A9P6Y4C0_RHIOR</name>
<dbReference type="Proteomes" id="UP000717996">
    <property type="component" value="Unassembled WGS sequence"/>
</dbReference>
<proteinExistence type="predicted"/>
<accession>A0A9P6Y4C0</accession>